<dbReference type="Proteomes" id="UP001556170">
    <property type="component" value="Unassembled WGS sequence"/>
</dbReference>
<dbReference type="Gene3D" id="3.20.20.100">
    <property type="entry name" value="NADP-dependent oxidoreductase domain"/>
    <property type="match status" value="1"/>
</dbReference>
<protein>
    <submittedName>
        <fullName evidence="2">Aldo/keto reductase</fullName>
    </submittedName>
</protein>
<name>A0ABV3QMT2_9GAMM</name>
<gene>
    <name evidence="2" type="ORF">ABQJ56_06675</name>
</gene>
<organism evidence="2 3">
    <name type="scientific">Rhodanobacter geophilus</name>
    <dbReference type="NCBI Taxonomy" id="3162488"/>
    <lineage>
        <taxon>Bacteria</taxon>
        <taxon>Pseudomonadati</taxon>
        <taxon>Pseudomonadota</taxon>
        <taxon>Gammaproteobacteria</taxon>
        <taxon>Lysobacterales</taxon>
        <taxon>Rhodanobacteraceae</taxon>
        <taxon>Rhodanobacter</taxon>
    </lineage>
</organism>
<accession>A0ABV3QMT2</accession>
<sequence length="349" mass="36671">MTHASADAATPPGPAGTSVYAAGRRLPRLSFGGAPIGNLYAGVAEGDAIETVRHAWRSGIRHFDTAPYYGYGLSETRLGMALAGIPRADYSLSTKVGRLLLDTGGGQPAPDDGFAVSGRQAVFDYSRDGILRSVESSLRRLATDHVEILLLHDIGALTHGARHPAILRQALDEALPTMAELRSQGVCGAIGLGVNEQEVCLQVMPAFALDVIMLAGRYTLFEQRDSAELMAQAVQRNVAVMAAGPYNSGLLGAADAPGTTYNYAPADAATRARAQRYYDLCGRRGVPVGAVALQFPLAHPAVATVVCGLRSPAEVDSAVQRMHAPLPPALWDELREAGLLDASASTPCS</sequence>
<dbReference type="RefSeq" id="WP_367844214.1">
    <property type="nucleotide sequence ID" value="NZ_JBFOHL010000004.1"/>
</dbReference>
<evidence type="ECO:0000259" key="1">
    <source>
        <dbReference type="Pfam" id="PF00248"/>
    </source>
</evidence>
<dbReference type="SUPFAM" id="SSF51430">
    <property type="entry name" value="NAD(P)-linked oxidoreductase"/>
    <property type="match status" value="1"/>
</dbReference>
<evidence type="ECO:0000313" key="2">
    <source>
        <dbReference type="EMBL" id="MEW9623910.1"/>
    </source>
</evidence>
<evidence type="ECO:0000313" key="3">
    <source>
        <dbReference type="Proteomes" id="UP001556170"/>
    </source>
</evidence>
<feature type="domain" description="NADP-dependent oxidoreductase" evidence="1">
    <location>
        <begin position="28"/>
        <end position="336"/>
    </location>
</feature>
<dbReference type="Pfam" id="PF00248">
    <property type="entry name" value="Aldo_ket_red"/>
    <property type="match status" value="1"/>
</dbReference>
<dbReference type="InterPro" id="IPR020471">
    <property type="entry name" value="AKR"/>
</dbReference>
<reference evidence="2 3" key="1">
    <citation type="submission" date="2024-06" db="EMBL/GenBank/DDBJ databases">
        <authorList>
            <person name="Woo H."/>
        </authorList>
    </citation>
    <scope>NUCLEOTIDE SEQUENCE [LARGE SCALE GENOMIC DNA]</scope>
    <source>
        <strain evidence="2 3">S2-g</strain>
    </source>
</reference>
<dbReference type="EMBL" id="JBFOHL010000004">
    <property type="protein sequence ID" value="MEW9623910.1"/>
    <property type="molecule type" value="Genomic_DNA"/>
</dbReference>
<dbReference type="PANTHER" id="PTHR42686">
    <property type="entry name" value="GH17980P-RELATED"/>
    <property type="match status" value="1"/>
</dbReference>
<proteinExistence type="predicted"/>
<dbReference type="InterPro" id="IPR023210">
    <property type="entry name" value="NADP_OxRdtase_dom"/>
</dbReference>
<comment type="caution">
    <text evidence="2">The sequence shown here is derived from an EMBL/GenBank/DDBJ whole genome shotgun (WGS) entry which is preliminary data.</text>
</comment>
<dbReference type="PANTHER" id="PTHR42686:SF1">
    <property type="entry name" value="GH17980P-RELATED"/>
    <property type="match status" value="1"/>
</dbReference>
<keyword evidence="3" id="KW-1185">Reference proteome</keyword>
<dbReference type="InterPro" id="IPR036812">
    <property type="entry name" value="NAD(P)_OxRdtase_dom_sf"/>
</dbReference>